<dbReference type="RefSeq" id="XP_007770761.1">
    <property type="nucleotide sequence ID" value="XM_007772571.1"/>
</dbReference>
<gene>
    <name evidence="1" type="ORF">CONPUDRAFT_155716</name>
</gene>
<accession>A0A5M3MJ63</accession>
<reference evidence="2" key="1">
    <citation type="journal article" date="2012" name="Science">
        <title>The Paleozoic origin of enzymatic lignin decomposition reconstructed from 31 fungal genomes.</title>
        <authorList>
            <person name="Floudas D."/>
            <person name="Binder M."/>
            <person name="Riley R."/>
            <person name="Barry K."/>
            <person name="Blanchette R.A."/>
            <person name="Henrissat B."/>
            <person name="Martinez A.T."/>
            <person name="Otillar R."/>
            <person name="Spatafora J.W."/>
            <person name="Yadav J.S."/>
            <person name="Aerts A."/>
            <person name="Benoit I."/>
            <person name="Boyd A."/>
            <person name="Carlson A."/>
            <person name="Copeland A."/>
            <person name="Coutinho P.M."/>
            <person name="de Vries R.P."/>
            <person name="Ferreira P."/>
            <person name="Findley K."/>
            <person name="Foster B."/>
            <person name="Gaskell J."/>
            <person name="Glotzer D."/>
            <person name="Gorecki P."/>
            <person name="Heitman J."/>
            <person name="Hesse C."/>
            <person name="Hori C."/>
            <person name="Igarashi K."/>
            <person name="Jurgens J.A."/>
            <person name="Kallen N."/>
            <person name="Kersten P."/>
            <person name="Kohler A."/>
            <person name="Kuees U."/>
            <person name="Kumar T.K.A."/>
            <person name="Kuo A."/>
            <person name="LaButti K."/>
            <person name="Larrondo L.F."/>
            <person name="Lindquist E."/>
            <person name="Ling A."/>
            <person name="Lombard V."/>
            <person name="Lucas S."/>
            <person name="Lundell T."/>
            <person name="Martin R."/>
            <person name="McLaughlin D.J."/>
            <person name="Morgenstern I."/>
            <person name="Morin E."/>
            <person name="Murat C."/>
            <person name="Nagy L.G."/>
            <person name="Nolan M."/>
            <person name="Ohm R.A."/>
            <person name="Patyshakuliyeva A."/>
            <person name="Rokas A."/>
            <person name="Ruiz-Duenas F.J."/>
            <person name="Sabat G."/>
            <person name="Salamov A."/>
            <person name="Samejima M."/>
            <person name="Schmutz J."/>
            <person name="Slot J.C."/>
            <person name="St John F."/>
            <person name="Stenlid J."/>
            <person name="Sun H."/>
            <person name="Sun S."/>
            <person name="Syed K."/>
            <person name="Tsang A."/>
            <person name="Wiebenga A."/>
            <person name="Young D."/>
            <person name="Pisabarro A."/>
            <person name="Eastwood D.C."/>
            <person name="Martin F."/>
            <person name="Cullen D."/>
            <person name="Grigoriev I.V."/>
            <person name="Hibbett D.S."/>
        </authorList>
    </citation>
    <scope>NUCLEOTIDE SEQUENCE [LARGE SCALE GENOMIC DNA]</scope>
    <source>
        <strain evidence="2">RWD-64-598 SS2</strain>
    </source>
</reference>
<dbReference type="OrthoDB" id="5364171at2759"/>
<dbReference type="KEGG" id="cput:CONPUDRAFT_155716"/>
<name>A0A5M3MJ63_CONPW</name>
<sequence>MLKDADAIDEWWRKASSSSQFRDLKRISQCYYVHDHDPSVKQQDCRTYWIGNSLGYIIPAKTIWQFRDINSSHLRPVIPPQDEKEYSDNIILTNSFFVRSRADPRDFWHIPRRGSDANVLLVSRANRTRFRITATYAPEPLNGGPTIMIGSDAIEIAEARTGRLVGITAEGCLALLGSAAATVELIVEERGEDVAGKTDTNGGTTQIFFRDFKSKFSVVPDDDDERRLLELGDGEEWELV</sequence>
<dbReference type="Proteomes" id="UP000053558">
    <property type="component" value="Unassembled WGS sequence"/>
</dbReference>
<organism evidence="1 2">
    <name type="scientific">Coniophora puteana (strain RWD-64-598)</name>
    <name type="common">Brown rot fungus</name>
    <dbReference type="NCBI Taxonomy" id="741705"/>
    <lineage>
        <taxon>Eukaryota</taxon>
        <taxon>Fungi</taxon>
        <taxon>Dikarya</taxon>
        <taxon>Basidiomycota</taxon>
        <taxon>Agaricomycotina</taxon>
        <taxon>Agaricomycetes</taxon>
        <taxon>Agaricomycetidae</taxon>
        <taxon>Boletales</taxon>
        <taxon>Coniophorineae</taxon>
        <taxon>Coniophoraceae</taxon>
        <taxon>Coniophora</taxon>
    </lineage>
</organism>
<evidence type="ECO:0000313" key="2">
    <source>
        <dbReference type="Proteomes" id="UP000053558"/>
    </source>
</evidence>
<dbReference type="AlphaFoldDB" id="A0A5M3MJ63"/>
<keyword evidence="2" id="KW-1185">Reference proteome</keyword>
<dbReference type="GeneID" id="19203495"/>
<proteinExistence type="predicted"/>
<evidence type="ECO:0000313" key="1">
    <source>
        <dbReference type="EMBL" id="EIW79027.1"/>
    </source>
</evidence>
<comment type="caution">
    <text evidence="1">The sequence shown here is derived from an EMBL/GenBank/DDBJ whole genome shotgun (WGS) entry which is preliminary data.</text>
</comment>
<protein>
    <submittedName>
        <fullName evidence="1">Uncharacterized protein</fullName>
    </submittedName>
</protein>
<dbReference type="EMBL" id="JH711581">
    <property type="protein sequence ID" value="EIW79027.1"/>
    <property type="molecule type" value="Genomic_DNA"/>
</dbReference>